<keyword evidence="2" id="KW-1185">Reference proteome</keyword>
<proteinExistence type="predicted"/>
<dbReference type="RefSeq" id="WP_396681732.1">
    <property type="nucleotide sequence ID" value="NZ_JBIRPU010000014.1"/>
</dbReference>
<dbReference type="Proteomes" id="UP001611075">
    <property type="component" value="Unassembled WGS sequence"/>
</dbReference>
<reference evidence="1 2" key="1">
    <citation type="submission" date="2024-10" db="EMBL/GenBank/DDBJ databases">
        <title>The Natural Products Discovery Center: Release of the First 8490 Sequenced Strains for Exploring Actinobacteria Biosynthetic Diversity.</title>
        <authorList>
            <person name="Kalkreuter E."/>
            <person name="Kautsar S.A."/>
            <person name="Yang D."/>
            <person name="Bader C.D."/>
            <person name="Teijaro C.N."/>
            <person name="Fluegel L."/>
            <person name="Davis C.M."/>
            <person name="Simpson J.R."/>
            <person name="Lauterbach L."/>
            <person name="Steele A.D."/>
            <person name="Gui C."/>
            <person name="Meng S."/>
            <person name="Li G."/>
            <person name="Viehrig K."/>
            <person name="Ye F."/>
            <person name="Su P."/>
            <person name="Kiefer A.F."/>
            <person name="Nichols A."/>
            <person name="Cepeda A.J."/>
            <person name="Yan W."/>
            <person name="Fan B."/>
            <person name="Jiang Y."/>
            <person name="Adhikari A."/>
            <person name="Zheng C.-J."/>
            <person name="Schuster L."/>
            <person name="Cowan T.M."/>
            <person name="Smanski M.J."/>
            <person name="Chevrette M.G."/>
            <person name="De Carvalho L.P.S."/>
            <person name="Shen B."/>
        </authorList>
    </citation>
    <scope>NUCLEOTIDE SEQUENCE [LARGE SCALE GENOMIC DNA]</scope>
    <source>
        <strain evidence="1 2">NPDC021253</strain>
    </source>
</reference>
<evidence type="ECO:0000313" key="1">
    <source>
        <dbReference type="EMBL" id="MFI0794950.1"/>
    </source>
</evidence>
<name>A0ABW7SP88_9ACTN</name>
<gene>
    <name evidence="1" type="ORF">ACH4OY_20015</name>
</gene>
<sequence length="101" mass="11704">MRVFFRHRRRSVHGPAGHCSATYRPLLPWQVREQRFRSAPLGRRGLDPLEVQVFLDRLAGDLAAVYDALAESRRETGRIKIALCHLRSAQANARNEREWGR</sequence>
<protein>
    <submittedName>
        <fullName evidence="1">DivIVA domain-containing protein</fullName>
    </submittedName>
</protein>
<dbReference type="EMBL" id="JBIRPU010000014">
    <property type="protein sequence ID" value="MFI0794950.1"/>
    <property type="molecule type" value="Genomic_DNA"/>
</dbReference>
<comment type="caution">
    <text evidence="1">The sequence shown here is derived from an EMBL/GenBank/DDBJ whole genome shotgun (WGS) entry which is preliminary data.</text>
</comment>
<accession>A0ABW7SP88</accession>
<evidence type="ECO:0000313" key="2">
    <source>
        <dbReference type="Proteomes" id="UP001611075"/>
    </source>
</evidence>
<dbReference type="NCBIfam" id="TIGR03544">
    <property type="entry name" value="DivI1A_domain"/>
    <property type="match status" value="1"/>
</dbReference>
<organism evidence="1 2">
    <name type="scientific">Micromonospora rubida</name>
    <dbReference type="NCBI Taxonomy" id="2697657"/>
    <lineage>
        <taxon>Bacteria</taxon>
        <taxon>Bacillati</taxon>
        <taxon>Actinomycetota</taxon>
        <taxon>Actinomycetes</taxon>
        <taxon>Micromonosporales</taxon>
        <taxon>Micromonosporaceae</taxon>
        <taxon>Micromonospora</taxon>
    </lineage>
</organism>
<dbReference type="Gene3D" id="6.10.250.660">
    <property type="match status" value="1"/>
</dbReference>
<dbReference type="InterPro" id="IPR019933">
    <property type="entry name" value="DivIVA_domain"/>
</dbReference>